<dbReference type="OrthoDB" id="543641at2759"/>
<gene>
    <name evidence="1" type="ORF">MNEG_0958</name>
</gene>
<dbReference type="RefSeq" id="XP_013906014.1">
    <property type="nucleotide sequence ID" value="XM_014050560.1"/>
</dbReference>
<organism evidence="1 2">
    <name type="scientific">Monoraphidium neglectum</name>
    <dbReference type="NCBI Taxonomy" id="145388"/>
    <lineage>
        <taxon>Eukaryota</taxon>
        <taxon>Viridiplantae</taxon>
        <taxon>Chlorophyta</taxon>
        <taxon>core chlorophytes</taxon>
        <taxon>Chlorophyceae</taxon>
        <taxon>CS clade</taxon>
        <taxon>Sphaeropleales</taxon>
        <taxon>Selenastraceae</taxon>
        <taxon>Monoraphidium</taxon>
    </lineage>
</organism>
<dbReference type="AlphaFoldDB" id="A0A0D2MWS7"/>
<evidence type="ECO:0000313" key="2">
    <source>
        <dbReference type="Proteomes" id="UP000054498"/>
    </source>
</evidence>
<accession>A0A0D2MWS7</accession>
<dbReference type="STRING" id="145388.A0A0D2MWS7"/>
<name>A0A0D2MWS7_9CHLO</name>
<protein>
    <submittedName>
        <fullName evidence="1">Uncharacterized protein</fullName>
    </submittedName>
</protein>
<dbReference type="Proteomes" id="UP000054498">
    <property type="component" value="Unassembled WGS sequence"/>
</dbReference>
<dbReference type="GeneID" id="25727076"/>
<proteinExistence type="predicted"/>
<evidence type="ECO:0000313" key="1">
    <source>
        <dbReference type="EMBL" id="KIZ06995.1"/>
    </source>
</evidence>
<dbReference type="KEGG" id="mng:MNEG_0958"/>
<keyword evidence="2" id="KW-1185">Reference proteome</keyword>
<sequence length="252" mass="26449">MGVLEGRFRSMGIIGEGWRTPLGMTARRLEVDISGLHVDYGVLVMQRKVAIKGSPPKGHTTITLNARDLGAFTQHPLFLRAAATAVQGHAFAFDPDSVSIVHHPSGGGEVRFEGVWAADGERYRVLMQPGGHRHHAAAATATTGDGAAAPKKLRVGAQHVPRGGGAPDAAAAGRVAAGIADFFTNMALDLDGIEVTRPVLSLRPWRGGSAAAGGGYRGSSSSDKAGVVNEGDVLDICMRVRIRSFPPLNMQF</sequence>
<dbReference type="EMBL" id="KK100307">
    <property type="protein sequence ID" value="KIZ06995.1"/>
    <property type="molecule type" value="Genomic_DNA"/>
</dbReference>
<reference evidence="1 2" key="1">
    <citation type="journal article" date="2013" name="BMC Genomics">
        <title>Reconstruction of the lipid metabolism for the microalga Monoraphidium neglectum from its genome sequence reveals characteristics suitable for biofuel production.</title>
        <authorList>
            <person name="Bogen C."/>
            <person name="Al-Dilaimi A."/>
            <person name="Albersmeier A."/>
            <person name="Wichmann J."/>
            <person name="Grundmann M."/>
            <person name="Rupp O."/>
            <person name="Lauersen K.J."/>
            <person name="Blifernez-Klassen O."/>
            <person name="Kalinowski J."/>
            <person name="Goesmann A."/>
            <person name="Mussgnug J.H."/>
            <person name="Kruse O."/>
        </authorList>
    </citation>
    <scope>NUCLEOTIDE SEQUENCE [LARGE SCALE GENOMIC DNA]</scope>
    <source>
        <strain evidence="1 2">SAG 48.87</strain>
    </source>
</reference>